<evidence type="ECO:0000256" key="2">
    <source>
        <dbReference type="PROSITE-ProRule" id="PRU00169"/>
    </source>
</evidence>
<feature type="domain" description="Response regulatory" evidence="3">
    <location>
        <begin position="18"/>
        <end position="133"/>
    </location>
</feature>
<feature type="modified residue" description="4-aspartylphosphate" evidence="2">
    <location>
        <position position="68"/>
    </location>
</feature>
<accession>A0A326UJ04</accession>
<dbReference type="Gene3D" id="3.40.50.2300">
    <property type="match status" value="1"/>
</dbReference>
<dbReference type="SUPFAM" id="SSF52172">
    <property type="entry name" value="CheY-like"/>
    <property type="match status" value="1"/>
</dbReference>
<reference evidence="4 5" key="1">
    <citation type="submission" date="2018-06" db="EMBL/GenBank/DDBJ databases">
        <title>Genomic Encyclopedia of Archaeal and Bacterial Type Strains, Phase II (KMG-II): from individual species to whole genera.</title>
        <authorList>
            <person name="Goeker M."/>
        </authorList>
    </citation>
    <scope>NUCLEOTIDE SEQUENCE [LARGE SCALE GENOMIC DNA]</scope>
    <source>
        <strain evidence="4 5">ATCC BAA-1881</strain>
    </source>
</reference>
<evidence type="ECO:0000259" key="3">
    <source>
        <dbReference type="PROSITE" id="PS50110"/>
    </source>
</evidence>
<dbReference type="PANTHER" id="PTHR44591">
    <property type="entry name" value="STRESS RESPONSE REGULATOR PROTEIN 1"/>
    <property type="match status" value="1"/>
</dbReference>
<dbReference type="SMART" id="SM00448">
    <property type="entry name" value="REC"/>
    <property type="match status" value="1"/>
</dbReference>
<organism evidence="4 5">
    <name type="scientific">Thermosporothrix hazakensis</name>
    <dbReference type="NCBI Taxonomy" id="644383"/>
    <lineage>
        <taxon>Bacteria</taxon>
        <taxon>Bacillati</taxon>
        <taxon>Chloroflexota</taxon>
        <taxon>Ktedonobacteria</taxon>
        <taxon>Ktedonobacterales</taxon>
        <taxon>Thermosporotrichaceae</taxon>
        <taxon>Thermosporothrix</taxon>
    </lineage>
</organism>
<dbReference type="GO" id="GO:0000160">
    <property type="term" value="P:phosphorelay signal transduction system"/>
    <property type="evidence" value="ECO:0007669"/>
    <property type="project" value="InterPro"/>
</dbReference>
<dbReference type="EMBL" id="QKUF01000005">
    <property type="protein sequence ID" value="PZW32098.1"/>
    <property type="molecule type" value="Genomic_DNA"/>
</dbReference>
<dbReference type="InterPro" id="IPR001789">
    <property type="entry name" value="Sig_transdc_resp-reg_receiver"/>
</dbReference>
<evidence type="ECO:0000313" key="5">
    <source>
        <dbReference type="Proteomes" id="UP000248806"/>
    </source>
</evidence>
<dbReference type="InterPro" id="IPR011006">
    <property type="entry name" value="CheY-like_superfamily"/>
</dbReference>
<dbReference type="Proteomes" id="UP000248806">
    <property type="component" value="Unassembled WGS sequence"/>
</dbReference>
<gene>
    <name evidence="4" type="ORF">EI42_02125</name>
</gene>
<dbReference type="Pfam" id="PF00072">
    <property type="entry name" value="Response_reg"/>
    <property type="match status" value="1"/>
</dbReference>
<proteinExistence type="predicted"/>
<dbReference type="AlphaFoldDB" id="A0A326UJ04"/>
<keyword evidence="5" id="KW-1185">Reference proteome</keyword>
<evidence type="ECO:0000256" key="1">
    <source>
        <dbReference type="ARBA" id="ARBA00022553"/>
    </source>
</evidence>
<protein>
    <submittedName>
        <fullName evidence="4">Two-component system cell cycle response regulator DivK</fullName>
    </submittedName>
</protein>
<dbReference type="InterPro" id="IPR050595">
    <property type="entry name" value="Bact_response_regulator"/>
</dbReference>
<dbReference type="PROSITE" id="PS50110">
    <property type="entry name" value="RESPONSE_REGULATORY"/>
    <property type="match status" value="1"/>
</dbReference>
<name>A0A326UJ04_THEHA</name>
<dbReference type="RefSeq" id="WP_170142526.1">
    <property type="nucleotide sequence ID" value="NZ_BIFX01000001.1"/>
</dbReference>
<dbReference type="PANTHER" id="PTHR44591:SF18">
    <property type="entry name" value="REGULATORY PROTEIN"/>
    <property type="match status" value="1"/>
</dbReference>
<sequence>MIEQSIHSSEGDKVATKTILVVDDDLDIGSWLVQAIAEETPYEAFYAQDAFEALRILQDQPCDLFLLDYQLPGINGLELYDMLCSSMGIDVLPAIFISASTRLPQQDIQRRNLRSLNKPFELDELLHTLHELLEEPV</sequence>
<keyword evidence="1 2" id="KW-0597">Phosphoprotein</keyword>
<comment type="caution">
    <text evidence="4">The sequence shown here is derived from an EMBL/GenBank/DDBJ whole genome shotgun (WGS) entry which is preliminary data.</text>
</comment>
<evidence type="ECO:0000313" key="4">
    <source>
        <dbReference type="EMBL" id="PZW32098.1"/>
    </source>
</evidence>